<evidence type="ECO:0000256" key="3">
    <source>
        <dbReference type="ARBA" id="ARBA00022912"/>
    </source>
</evidence>
<evidence type="ECO:0000256" key="5">
    <source>
        <dbReference type="RuleBase" id="RU004273"/>
    </source>
</evidence>
<dbReference type="InterPro" id="IPR029052">
    <property type="entry name" value="Metallo-depent_PP-like"/>
</dbReference>
<feature type="compositionally biased region" description="Low complexity" evidence="6">
    <location>
        <begin position="1"/>
        <end position="22"/>
    </location>
</feature>
<keyword evidence="3" id="KW-0904">Protein phosphatase</keyword>
<dbReference type="PANTHER" id="PTHR11668:SF423">
    <property type="entry name" value="SERINE_THREONINE-PROTEIN PHOSPHATASE PPQ"/>
    <property type="match status" value="1"/>
</dbReference>
<dbReference type="InterPro" id="IPR050341">
    <property type="entry name" value="PP1_catalytic_subunit"/>
</dbReference>
<feature type="compositionally biased region" description="Polar residues" evidence="6">
    <location>
        <begin position="45"/>
        <end position="58"/>
    </location>
</feature>
<dbReference type="EMBL" id="JAHLVD010000003">
    <property type="protein sequence ID" value="KAG7851106.1"/>
    <property type="molecule type" value="Genomic_DNA"/>
</dbReference>
<dbReference type="Proteomes" id="UP001197328">
    <property type="component" value="Unassembled WGS sequence"/>
</dbReference>
<name>A0ABQ7S1C4_PICAN</name>
<comment type="catalytic activity">
    <reaction evidence="5">
        <text>O-phospho-L-threonyl-[protein] + H2O = L-threonyl-[protein] + phosphate</text>
        <dbReference type="Rhea" id="RHEA:47004"/>
        <dbReference type="Rhea" id="RHEA-COMP:11060"/>
        <dbReference type="Rhea" id="RHEA-COMP:11605"/>
        <dbReference type="ChEBI" id="CHEBI:15377"/>
        <dbReference type="ChEBI" id="CHEBI:30013"/>
        <dbReference type="ChEBI" id="CHEBI:43474"/>
        <dbReference type="ChEBI" id="CHEBI:61977"/>
        <dbReference type="EC" id="3.1.3.16"/>
    </reaction>
</comment>
<dbReference type="PANTHER" id="PTHR11668">
    <property type="entry name" value="SERINE/THREONINE PROTEIN PHOSPHATASE"/>
    <property type="match status" value="1"/>
</dbReference>
<dbReference type="InterPro" id="IPR031675">
    <property type="entry name" value="STPPase_N"/>
</dbReference>
<evidence type="ECO:0000256" key="1">
    <source>
        <dbReference type="ARBA" id="ARBA00022723"/>
    </source>
</evidence>
<feature type="domain" description="Serine/threonine specific protein phosphatases" evidence="7">
    <location>
        <begin position="337"/>
        <end position="342"/>
    </location>
</feature>
<evidence type="ECO:0000259" key="7">
    <source>
        <dbReference type="PROSITE" id="PS00125"/>
    </source>
</evidence>
<keyword evidence="2 5" id="KW-0378">Hydrolase</keyword>
<evidence type="ECO:0000313" key="9">
    <source>
        <dbReference type="Proteomes" id="UP001197328"/>
    </source>
</evidence>
<dbReference type="InterPro" id="IPR004843">
    <property type="entry name" value="Calcineurin-like_PHP"/>
</dbReference>
<proteinExistence type="inferred from homology"/>
<dbReference type="Pfam" id="PF16891">
    <property type="entry name" value="STPPase_N"/>
    <property type="match status" value="1"/>
</dbReference>
<evidence type="ECO:0000313" key="8">
    <source>
        <dbReference type="EMBL" id="KAG7851106.1"/>
    </source>
</evidence>
<dbReference type="EC" id="3.1.3.16" evidence="5"/>
<comment type="caution">
    <text evidence="8">The sequence shown here is derived from an EMBL/GenBank/DDBJ whole genome shotgun (WGS) entry which is preliminary data.</text>
</comment>
<keyword evidence="4" id="KW-0464">Manganese</keyword>
<keyword evidence="9" id="KW-1185">Reference proteome</keyword>
<evidence type="ECO:0000256" key="2">
    <source>
        <dbReference type="ARBA" id="ARBA00022801"/>
    </source>
</evidence>
<protein>
    <recommendedName>
        <fullName evidence="5">Serine/threonine-protein phosphatase</fullName>
        <ecNumber evidence="5">3.1.3.16</ecNumber>
    </recommendedName>
</protein>
<evidence type="ECO:0000256" key="4">
    <source>
        <dbReference type="ARBA" id="ARBA00023211"/>
    </source>
</evidence>
<dbReference type="PROSITE" id="PS00125">
    <property type="entry name" value="SER_THR_PHOSPHATASE"/>
    <property type="match status" value="1"/>
</dbReference>
<comment type="similarity">
    <text evidence="5">Belongs to the PPP phosphatase family.</text>
</comment>
<dbReference type="SUPFAM" id="SSF56300">
    <property type="entry name" value="Metallo-dependent phosphatases"/>
    <property type="match status" value="1"/>
</dbReference>
<keyword evidence="1" id="KW-0479">Metal-binding</keyword>
<dbReference type="Gene3D" id="3.60.21.10">
    <property type="match status" value="1"/>
</dbReference>
<dbReference type="PRINTS" id="PR00114">
    <property type="entry name" value="STPHPHTASE"/>
</dbReference>
<reference evidence="8 9" key="1">
    <citation type="journal article" date="2021" name="G3 (Bethesda)">
        <title>Genomic diversity, chromosomal rearrangements, and interspecies hybridization in the ogataea polymorpha species complex.</title>
        <authorList>
            <person name="Hanson S.J."/>
            <person name="Cinneide E.O."/>
            <person name="Salzberg L.I."/>
            <person name="Wolfe K.H."/>
            <person name="McGowan J."/>
            <person name="Fitzpatrick D.A."/>
            <person name="Matlin K."/>
        </authorList>
    </citation>
    <scope>NUCLEOTIDE SEQUENCE [LARGE SCALE GENOMIC DNA]</scope>
    <source>
        <strain evidence="8">51-138</strain>
    </source>
</reference>
<dbReference type="SMART" id="SM00156">
    <property type="entry name" value="PP2Ac"/>
    <property type="match status" value="1"/>
</dbReference>
<accession>A0ABQ7S1C4</accession>
<gene>
    <name evidence="8" type="ORF">KL940_001683</name>
</gene>
<dbReference type="Pfam" id="PF00149">
    <property type="entry name" value="Metallophos"/>
    <property type="match status" value="1"/>
</dbReference>
<evidence type="ECO:0000256" key="6">
    <source>
        <dbReference type="SAM" id="MobiDB-lite"/>
    </source>
</evidence>
<feature type="compositionally biased region" description="Basic and acidic residues" evidence="6">
    <location>
        <begin position="26"/>
        <end position="44"/>
    </location>
</feature>
<organism evidence="8 9">
    <name type="scientific">Pichia angusta</name>
    <name type="common">Yeast</name>
    <name type="synonym">Hansenula polymorpha</name>
    <dbReference type="NCBI Taxonomy" id="870730"/>
    <lineage>
        <taxon>Eukaryota</taxon>
        <taxon>Fungi</taxon>
        <taxon>Dikarya</taxon>
        <taxon>Ascomycota</taxon>
        <taxon>Saccharomycotina</taxon>
        <taxon>Pichiomycetes</taxon>
        <taxon>Pichiales</taxon>
        <taxon>Pichiaceae</taxon>
        <taxon>Ogataea</taxon>
    </lineage>
</organism>
<sequence>MGNSPSKDGSSTSSVTTSGSSPDDPDPSRKPRPDKTHLTNELRSSKHNINTNNDNNGQLIQTHTTATATDDINDGGITTLVSPFDDENDVSTWTISKRPCAEDDNSYGLEIAASMAQTLNISRSPLRDVTEEVCSSFDSNTDSCFTNGSSSSISSTTTPPHSKETNLYPIAEQSKESTPDLKSSKISTSSDAAESLAHFFLAKDASKCNSGSVTRKPASAAMNIDGVIERLVEAGLAKRSPKKFMVSGAEIKVICAKARDVFMRQPALLELAAPVKIVGDIHGQFNDLIRIFKLCGFPPNANYLFLGDYVDRGKQSLETIILLLCLKIKYPENFFMLRGNHESANITKMYGFYDECKRRANLKVWKNLVDVFNTLPVAATIADRIFCVHGGLSPQLTDLNQIKNIQRPTDVPESGLLADLLWSDPQDPTQGSSKASISLSGDWCENDRGVSYCFSKKVVQKFCDHFQFDLVARGHMVVEEGYEFYSKRKLVTIFSAPNYCGEFDNWGAVMNVNKKLMCSFELLKPFSVKRKK</sequence>
<dbReference type="InterPro" id="IPR006186">
    <property type="entry name" value="Ser/Thr-sp_prot-phosphatase"/>
</dbReference>
<feature type="region of interest" description="Disordered" evidence="6">
    <location>
        <begin position="1"/>
        <end position="58"/>
    </location>
</feature>